<sequence>MHCMADTDTLPTQSMSELDVSCLTSTLLAAVIDLQVTGARNGDEKKLAAELYTKLTAMFDQSSEKLCDCLLFCRCLIYKKHRKPRVLIPLIRRVLFRGGGSHSSLRCVTGTHYIKLLLLAKMWLFMVDAKEVPGVRSLVAGALKIPEFFTSWLDQNDILWLRGVDKNPLKVKKILKCMTVSEVLETLYGANKITCEIKQTEMNVPQVKKEEMEIKDLSTKTKKKKKKRTLTDEEKIEDIQPSNKKLKKSSSVEAQSNILEVANKKPKKEKIDSLTDKSRELIQNDDVKKEEKKRKKKKKDKIKDNLNSNTELNGGMKTDENLENLVNGSSLKKKKQKDKKSKGEKKNSENCESSIDNSINLNEIVNKDPIENVNGELKKKKKNKNKSDKNIDSSVELTDEKLIKKISDNENEVISETLKKKKIKLDKSNAEDNVNRNESVENLIPSVLKSSVLADNSVTEEILENEKPCENNKEIANNVSEDRLILDTQQKDEFTSVKKDKTPTGWNVSPTNMSNKKKKNQVVEQGNDNIENPKKSNCTNKELVDCEDMSSSTILDSTQQRGRSRKLETPTQTRDRSISKGRRIFTPESAKRSTSSDRQREIKVSGSTPELQKERKNSLSKEDIISYRKRVRRDSLTFTVTHLTEDDMVLLKEKENEKGCMILEKESCVEKVSLGIQTDVSSLNESGGDLKVMKPNTEPPIKPGEEIDKDYKVLKPKLDSPGSYKVLKPKTELMNKTNSLEEQSREIQEVLQIETSLKQNEIYKSQEILKVDHSSNQNANDESDSDIEVMEEVIVVNVSSKTPKEVECNMSDDIDEASGTESDIVPCDDSKKMFTDIENQVYHEKLKEQERKRKEAEMDRVVQEVLKKDEKIVQERMKRLSETEKGGTKPEKIITKTNNKKADTAEIDSNQILSKLYNNDANKNLSKEVEKESVSNNEEIHDNEDIEVVLQTIVSDTGRVESILGLREELTNTGEAETNKENVEPNENDSEVQIVEEKAVANENEIETQSSNYDIVADICEFKENMSEKELKNNTRPLNESNSKTNDVTLLDTNQELCSDIKEKETMEPITITGNDSGSNREKISEKSVLKDANEKKSTHINTNNNNSVEKVLEVINDNAKEKDVNNSKAEADKELAQSKLSTEDVCTTQKEAKGELSDQDVAYEASSDASEEQPRTPTHAIRKKMSERKRRALATVHITSDSDMSPVRATQRGIRSAEKSKHRKKDNIQSTSVIHSGTLDESVASVSLLQNINDSSLESIFSSTSILTTEEQTDGSCATVIPAPAAAIISNNKKSDIVQESMQTGNSESLENKNDSSLVSEDPCDNSKTALDGDKTIVAETMSSDITEDLIEEEGNTQDAQSLTNYKENNDSLLLMKDRVDIDEDEELEVLSTSEVDDDDGEEHVSTSPRLTRSKNTLSASETVSLKGSGSVSLKSPTRRRRSSQTREKIVGESMEKPVSPAFVPQSQRLAAQALHKELIISPDVSDEECELVSPEVTEEQQKQAVEASSNSEAEDGISEDGITSKQAIVKNNSLGLHGVRSGRIRSPQKMIPEEQDETQPKLTRSRQQQLKVSDLSSFSSSKGDKTSPKLRTRSRSNSFTGVGPKNINTTPTKGTNQNEIPKLNRRKSTSYKNDNSLLKSIDSIETKKDEEIVETVEIKRKRGRPRNSDKILSPSKNAESKTGTQLASPDLFTSPKSREESEEKLPRRNTRRSILLVEDALPVTRSPRFRRAALVGENEEKPTTPRMRYVSDSEVSQTNSPRRSSRRSIGSGAQSADESIAVQKISVGQRRQSLAPLREEGVGEDKSETQKRKTRVSISTPRLSAKGLPQTRGSRTPAATPTGAKNQAASKGAKDTPESAPGIETSRSIRPRRSIHSFK</sequence>
<feature type="compositionally biased region" description="Polar residues" evidence="2">
    <location>
        <begin position="1139"/>
        <end position="1150"/>
    </location>
</feature>
<feature type="compositionally biased region" description="Polar residues" evidence="2">
    <location>
        <begin position="504"/>
        <end position="514"/>
    </location>
</feature>
<feature type="compositionally biased region" description="Polar residues" evidence="2">
    <location>
        <begin position="1833"/>
        <end position="1851"/>
    </location>
</feature>
<feature type="region of interest" description="Disordered" evidence="2">
    <location>
        <begin position="217"/>
        <end position="395"/>
    </location>
</feature>
<feature type="compositionally biased region" description="Polar residues" evidence="2">
    <location>
        <begin position="1301"/>
        <end position="1320"/>
    </location>
</feature>
<keyword evidence="1" id="KW-0175">Coiled coil</keyword>
<dbReference type="EMBL" id="CAXKWB010006507">
    <property type="protein sequence ID" value="CAL4083089.1"/>
    <property type="molecule type" value="Genomic_DNA"/>
</dbReference>
<name>A0AAV2QIQ9_MEGNR</name>
<feature type="compositionally biased region" description="Polar residues" evidence="2">
    <location>
        <begin position="1597"/>
        <end position="1621"/>
    </location>
</feature>
<organism evidence="3 4">
    <name type="scientific">Meganyctiphanes norvegica</name>
    <name type="common">Northern krill</name>
    <name type="synonym">Thysanopoda norvegica</name>
    <dbReference type="NCBI Taxonomy" id="48144"/>
    <lineage>
        <taxon>Eukaryota</taxon>
        <taxon>Metazoa</taxon>
        <taxon>Ecdysozoa</taxon>
        <taxon>Arthropoda</taxon>
        <taxon>Crustacea</taxon>
        <taxon>Multicrustacea</taxon>
        <taxon>Malacostraca</taxon>
        <taxon>Eumalacostraca</taxon>
        <taxon>Eucarida</taxon>
        <taxon>Euphausiacea</taxon>
        <taxon>Euphausiidae</taxon>
        <taxon>Meganyctiphanes</taxon>
    </lineage>
</organism>
<proteinExistence type="predicted"/>
<reference evidence="3 4" key="1">
    <citation type="submission" date="2024-05" db="EMBL/GenBank/DDBJ databases">
        <authorList>
            <person name="Wallberg A."/>
        </authorList>
    </citation>
    <scope>NUCLEOTIDE SEQUENCE [LARGE SCALE GENOMIC DNA]</scope>
</reference>
<keyword evidence="4" id="KW-1185">Reference proteome</keyword>
<feature type="compositionally biased region" description="Basic and acidic residues" evidence="2">
    <location>
        <begin position="269"/>
        <end position="290"/>
    </location>
</feature>
<evidence type="ECO:0000313" key="4">
    <source>
        <dbReference type="Proteomes" id="UP001497623"/>
    </source>
</evidence>
<feature type="region of interest" description="Disordered" evidence="2">
    <location>
        <begin position="1660"/>
        <end position="1881"/>
    </location>
</feature>
<feature type="compositionally biased region" description="Polar residues" evidence="2">
    <location>
        <begin position="249"/>
        <end position="258"/>
    </location>
</feature>
<feature type="compositionally biased region" description="Acidic residues" evidence="2">
    <location>
        <begin position="1391"/>
        <end position="1403"/>
    </location>
</feature>
<feature type="compositionally biased region" description="Basic and acidic residues" evidence="2">
    <location>
        <begin position="589"/>
        <end position="603"/>
    </location>
</feature>
<dbReference type="Proteomes" id="UP001497623">
    <property type="component" value="Unassembled WGS sequence"/>
</dbReference>
<feature type="compositionally biased region" description="Polar residues" evidence="2">
    <location>
        <begin position="1407"/>
        <end position="1424"/>
    </location>
</feature>
<feature type="compositionally biased region" description="Basic and acidic residues" evidence="2">
    <location>
        <begin position="1799"/>
        <end position="1813"/>
    </location>
</feature>
<gene>
    <name evidence="3" type="ORF">MNOR_LOCUS12075</name>
</gene>
<feature type="compositionally biased region" description="Basic and acidic residues" evidence="2">
    <location>
        <begin position="565"/>
        <end position="578"/>
    </location>
</feature>
<feature type="region of interest" description="Disordered" evidence="2">
    <location>
        <begin position="1120"/>
        <end position="1183"/>
    </location>
</feature>
<feature type="compositionally biased region" description="Polar residues" evidence="2">
    <location>
        <begin position="1676"/>
        <end position="1689"/>
    </location>
</feature>
<feature type="compositionally biased region" description="Polar residues" evidence="2">
    <location>
        <begin position="549"/>
        <end position="561"/>
    </location>
</feature>
<evidence type="ECO:0000256" key="1">
    <source>
        <dbReference type="SAM" id="Coils"/>
    </source>
</evidence>
<feature type="compositionally biased region" description="Basic and acidic residues" evidence="2">
    <location>
        <begin position="1446"/>
        <end position="1457"/>
    </location>
</feature>
<feature type="region of interest" description="Disordered" evidence="2">
    <location>
        <begin position="1204"/>
        <end position="1230"/>
    </location>
</feature>
<accession>A0AAV2QIQ9</accession>
<feature type="compositionally biased region" description="Basic and acidic residues" evidence="2">
    <location>
        <begin position="1698"/>
        <end position="1708"/>
    </location>
</feature>
<feature type="compositionally biased region" description="Polar residues" evidence="2">
    <location>
        <begin position="522"/>
        <end position="540"/>
    </location>
</feature>
<feature type="region of interest" description="Disordered" evidence="2">
    <location>
        <begin position="1484"/>
        <end position="1639"/>
    </location>
</feature>
<comment type="caution">
    <text evidence="3">The sequence shown here is derived from an EMBL/GenBank/DDBJ whole genome shotgun (WGS) entry which is preliminary data.</text>
</comment>
<feature type="compositionally biased region" description="Low complexity" evidence="2">
    <location>
        <begin position="1425"/>
        <end position="1437"/>
    </location>
</feature>
<feature type="compositionally biased region" description="Basic residues" evidence="2">
    <location>
        <begin position="291"/>
        <end position="300"/>
    </location>
</feature>
<evidence type="ECO:0000313" key="3">
    <source>
        <dbReference type="EMBL" id="CAL4083089.1"/>
    </source>
</evidence>
<protein>
    <submittedName>
        <fullName evidence="3">Uncharacterized protein</fullName>
    </submittedName>
</protein>
<feature type="compositionally biased region" description="Basic residues" evidence="2">
    <location>
        <begin position="331"/>
        <end position="343"/>
    </location>
</feature>
<feature type="compositionally biased region" description="Polar residues" evidence="2">
    <location>
        <begin position="1562"/>
        <end position="1573"/>
    </location>
</feature>
<feature type="region of interest" description="Disordered" evidence="2">
    <location>
        <begin position="494"/>
        <end position="619"/>
    </location>
</feature>
<feature type="compositionally biased region" description="Basic residues" evidence="2">
    <location>
        <begin position="1871"/>
        <end position="1881"/>
    </location>
</feature>
<feature type="region of interest" description="Disordered" evidence="2">
    <location>
        <begin position="807"/>
        <end position="828"/>
    </location>
</feature>
<feature type="compositionally biased region" description="Polar residues" evidence="2">
    <location>
        <begin position="1523"/>
        <end position="1536"/>
    </location>
</feature>
<evidence type="ECO:0000256" key="2">
    <source>
        <dbReference type="SAM" id="MobiDB-lite"/>
    </source>
</evidence>
<feature type="region of interest" description="Disordered" evidence="2">
    <location>
        <begin position="1391"/>
        <end position="1465"/>
    </location>
</feature>
<feature type="coiled-coil region" evidence="1">
    <location>
        <begin position="730"/>
        <end position="760"/>
    </location>
</feature>
<feature type="compositionally biased region" description="Polar residues" evidence="2">
    <location>
        <begin position="1504"/>
        <end position="1513"/>
    </location>
</feature>
<feature type="compositionally biased region" description="Basic and acidic residues" evidence="2">
    <location>
        <begin position="1120"/>
        <end position="1137"/>
    </location>
</feature>
<feature type="region of interest" description="Disordered" evidence="2">
    <location>
        <begin position="1301"/>
        <end position="1334"/>
    </location>
</feature>